<evidence type="ECO:0000256" key="2">
    <source>
        <dbReference type="SAM" id="MobiDB-lite"/>
    </source>
</evidence>
<evidence type="ECO:0000313" key="4">
    <source>
        <dbReference type="EMBL" id="KAK6544792.1"/>
    </source>
</evidence>
<evidence type="ECO:0000256" key="1">
    <source>
        <dbReference type="SAM" id="Coils"/>
    </source>
</evidence>
<feature type="compositionally biased region" description="Basic and acidic residues" evidence="2">
    <location>
        <begin position="68"/>
        <end position="84"/>
    </location>
</feature>
<accession>A0AAV9XV34</accession>
<evidence type="ECO:0000259" key="3">
    <source>
        <dbReference type="Pfam" id="PF12770"/>
    </source>
</evidence>
<comment type="caution">
    <text evidence="4">The sequence shown here is derived from an EMBL/GenBank/DDBJ whole genome shotgun (WGS) entry which is preliminary data.</text>
</comment>
<feature type="compositionally biased region" description="Basic and acidic residues" evidence="2">
    <location>
        <begin position="1412"/>
        <end position="1432"/>
    </location>
</feature>
<dbReference type="EMBL" id="JAVHJO010000001">
    <property type="protein sequence ID" value="KAK6544792.1"/>
    <property type="molecule type" value="Genomic_DNA"/>
</dbReference>
<organism evidence="4 5">
    <name type="scientific">Orbilia ellipsospora</name>
    <dbReference type="NCBI Taxonomy" id="2528407"/>
    <lineage>
        <taxon>Eukaryota</taxon>
        <taxon>Fungi</taxon>
        <taxon>Dikarya</taxon>
        <taxon>Ascomycota</taxon>
        <taxon>Pezizomycotina</taxon>
        <taxon>Orbiliomycetes</taxon>
        <taxon>Orbiliales</taxon>
        <taxon>Orbiliaceae</taxon>
        <taxon>Orbilia</taxon>
    </lineage>
</organism>
<protein>
    <recommendedName>
        <fullName evidence="3">CHAT domain-containing protein</fullName>
    </recommendedName>
</protein>
<feature type="coiled-coil region" evidence="1">
    <location>
        <begin position="5"/>
        <end position="32"/>
    </location>
</feature>
<feature type="region of interest" description="Disordered" evidence="2">
    <location>
        <begin position="1404"/>
        <end position="1432"/>
    </location>
</feature>
<dbReference type="InterPro" id="IPR024983">
    <property type="entry name" value="CHAT_dom"/>
</dbReference>
<name>A0AAV9XV34_9PEZI</name>
<dbReference type="Proteomes" id="UP001365542">
    <property type="component" value="Unassembled WGS sequence"/>
</dbReference>
<feature type="domain" description="CHAT" evidence="3">
    <location>
        <begin position="1124"/>
        <end position="1465"/>
    </location>
</feature>
<keyword evidence="5" id="KW-1185">Reference proteome</keyword>
<evidence type="ECO:0000313" key="5">
    <source>
        <dbReference type="Proteomes" id="UP001365542"/>
    </source>
</evidence>
<feature type="region of interest" description="Disordered" evidence="2">
    <location>
        <begin position="65"/>
        <end position="124"/>
    </location>
</feature>
<feature type="compositionally biased region" description="Acidic residues" evidence="2">
    <location>
        <begin position="95"/>
        <end position="124"/>
    </location>
</feature>
<sequence length="1466" mass="163944">MNSSSEGHMEERQRLLQELEELKEANKAGDLKHQANEAKFASKIEELDRERERVAAEWDIQVQEYESETSKRQEKLEALERLLAETESGPNETGSIEDEEEEDRDDEEEEDLDDGEEEDLDDEAQENLAKALAVASAFDSIFKLGGGKDEFWNTVLSLVYYNKLDVPDDGAELEFLDMSTEELYEIVHGLELTLEEADIEHIKLISRVYHLIFLRTRSIGDIKDALAKAEDIVKATSTDTDSPDYQIHLRNLITMLMEKYECTKSEPDIDQAILRAEEMVRITPPGHPDRGRRISDLDKIKHRRLHEMFEGRKSFREVAESRASLDAKEKAGLSEIRHCMKDVAQAGDPKDLNIPLRRAERLIAEASQYNFPWKRYALLLLVTIFSKKFELTDSLDDLQEAIRATEDFVAVAPSDRPEKLHMSATLVELLCAKYRRTDSLDDLNKAIQSIENFTAAAPPDHQRKLGVLSNLGELLYAKFEKKSDPKDLSASIQAVKDFILAAPPDDPERSTMSSRLFGLLKLKYQRTGDFNDMNASILTATDFVATASSDHPQRPAVLLNLIELLITRFRNTGDPDDMDTAISLVEDDVASGSCGFSERIPILSAILDCLSENFMLANRLNDLNKMIQVTERFIEISGGSEPISMSNFTLVFRLATYLRVRFALVGDNNDLQASDQIHRRLERAELGEEHSSRQAIFHAAIAAQGLATSNNPEDQQIMIEKTKELTTRLDSMYGSSPASLFTLASSYALSHHTDCNLDDLELAIEKFREYLKAADPDEGTYRRALFQLCDLLHRRFALLGDFDALQEGIRAGKKGIAAIRFDDMDSPGHRGDLAHALFSRYKRIGAANDLEEAIKLWTEAVESRNSSPRSRIPVAKRASSELSSVEKWEEASYFAEVATSLLQSVSLRQLNQKEQRRILQDYAGLAGTAACTAMHAKKGVYHAIKLLEMGRGIIAGLRFGMRSDLGDLRKQHPETADEFERLRDVLDAPRTSSTRLGLITKDAVHPPQETNVADYLLQETNKLHESNVELDKIAEQIRRLPGFENFLLPPTANELLAVASSGPIVIINVDSRCDALIVNGKKETISSVALPGLNEDDIETYANLLHLIRSAPTSDAAPQMFGILEWLWDAAVGPILEKLEFAAPQDSDADLPRIWWIPTGKLSLLPLHAAGYHREGPSNRNTALDRVISSYATTIKAVRYARENEQQSTGTSLGLTSREVMLVSMDTTPKHSSLRFAKEEVNELDRILPSDVPRIKLERPSRKDVVDRLPNCSIFHFAGHGKVDPSDPSKSELLINDWEDNPLTVETLVGLNFRENPPLLAYLSACSTSDAQAESSQDEVIHLAAACQLAGFQHVVGSLWEVSDRYSVDAAKEIYETIGRNKIMDGGSISLGVHRAAKLLRDMTSGGGSSVRGEHESENLQESRIDADYKDRGPRNAKVLRADLDDHDEHMGGNPIVWAAYIHVGP</sequence>
<dbReference type="Pfam" id="PF12770">
    <property type="entry name" value="CHAT"/>
    <property type="match status" value="1"/>
</dbReference>
<proteinExistence type="predicted"/>
<reference evidence="4 5" key="1">
    <citation type="submission" date="2019-10" db="EMBL/GenBank/DDBJ databases">
        <authorList>
            <person name="Palmer J.M."/>
        </authorList>
    </citation>
    <scope>NUCLEOTIDE SEQUENCE [LARGE SCALE GENOMIC DNA]</scope>
    <source>
        <strain evidence="4 5">TWF694</strain>
    </source>
</reference>
<keyword evidence="1" id="KW-0175">Coiled coil</keyword>
<gene>
    <name evidence="4" type="ORF">TWF694_001475</name>
</gene>